<protein>
    <submittedName>
        <fullName evidence="1">Uncharacterized protein</fullName>
    </submittedName>
</protein>
<dbReference type="EMBL" id="BMGC01000004">
    <property type="protein sequence ID" value="GGB22430.1"/>
    <property type="molecule type" value="Genomic_DNA"/>
</dbReference>
<reference evidence="1" key="1">
    <citation type="journal article" date="2014" name="Int. J. Syst. Evol. Microbiol.">
        <title>Complete genome sequence of Corynebacterium casei LMG S-19264T (=DSM 44701T), isolated from a smear-ripened cheese.</title>
        <authorList>
            <consortium name="US DOE Joint Genome Institute (JGI-PGF)"/>
            <person name="Walter F."/>
            <person name="Albersmeier A."/>
            <person name="Kalinowski J."/>
            <person name="Ruckert C."/>
        </authorList>
    </citation>
    <scope>NUCLEOTIDE SEQUENCE</scope>
    <source>
        <strain evidence="1">CGMCC 1.12827</strain>
    </source>
</reference>
<dbReference type="Proteomes" id="UP000621454">
    <property type="component" value="Unassembled WGS sequence"/>
</dbReference>
<accession>A0A916SYM8</accession>
<dbReference type="RefSeq" id="WP_188585324.1">
    <property type="nucleotide sequence ID" value="NZ_BMGC01000004.1"/>
</dbReference>
<gene>
    <name evidence="1" type="ORF">GCM10011489_08270</name>
</gene>
<name>A0A916SYM8_9ACTN</name>
<keyword evidence="2" id="KW-1185">Reference proteome</keyword>
<evidence type="ECO:0000313" key="2">
    <source>
        <dbReference type="Proteomes" id="UP000621454"/>
    </source>
</evidence>
<evidence type="ECO:0000313" key="1">
    <source>
        <dbReference type="EMBL" id="GGB22430.1"/>
    </source>
</evidence>
<reference evidence="1" key="2">
    <citation type="submission" date="2020-09" db="EMBL/GenBank/DDBJ databases">
        <authorList>
            <person name="Sun Q."/>
            <person name="Zhou Y."/>
        </authorList>
    </citation>
    <scope>NUCLEOTIDE SEQUENCE</scope>
    <source>
        <strain evidence="1">CGMCC 1.12827</strain>
    </source>
</reference>
<proteinExistence type="predicted"/>
<organism evidence="1 2">
    <name type="scientific">Gordonia jinhuaensis</name>
    <dbReference type="NCBI Taxonomy" id="1517702"/>
    <lineage>
        <taxon>Bacteria</taxon>
        <taxon>Bacillati</taxon>
        <taxon>Actinomycetota</taxon>
        <taxon>Actinomycetes</taxon>
        <taxon>Mycobacteriales</taxon>
        <taxon>Gordoniaceae</taxon>
        <taxon>Gordonia</taxon>
    </lineage>
</organism>
<comment type="caution">
    <text evidence="1">The sequence shown here is derived from an EMBL/GenBank/DDBJ whole genome shotgun (WGS) entry which is preliminary data.</text>
</comment>
<sequence>MSHYYPPTVTGPLDQYDYWDREVSAGRMFECDQCGEYGNSSDEYEHQRSDCPAEHGAAAYWREAIYNEHAEPPTTATGRFRTDWLNARRRALTEGQNQ</sequence>
<dbReference type="AlphaFoldDB" id="A0A916SYM8"/>